<dbReference type="CDD" id="cd07067">
    <property type="entry name" value="HP_PGM_like"/>
    <property type="match status" value="1"/>
</dbReference>
<dbReference type="SUPFAM" id="SSF53254">
    <property type="entry name" value="Phosphoglycerate mutase-like"/>
    <property type="match status" value="1"/>
</dbReference>
<dbReference type="GO" id="GO:0005737">
    <property type="term" value="C:cytoplasm"/>
    <property type="evidence" value="ECO:0007669"/>
    <property type="project" value="TreeGrafter"/>
</dbReference>
<comment type="caution">
    <text evidence="1">The sequence shown here is derived from an EMBL/GenBank/DDBJ whole genome shotgun (WGS) entry which is preliminary data.</text>
</comment>
<gene>
    <name evidence="1" type="ORF">N7509_006137</name>
</gene>
<dbReference type="GeneID" id="81369754"/>
<dbReference type="PANTHER" id="PTHR48100">
    <property type="entry name" value="BROAD-SPECIFICITY PHOSPHATASE YOR283W-RELATED"/>
    <property type="match status" value="1"/>
</dbReference>
<protein>
    <submittedName>
        <fullName evidence="1">Phosphoglycerate mutase family protein-like protein</fullName>
    </submittedName>
</protein>
<dbReference type="Proteomes" id="UP001147747">
    <property type="component" value="Unassembled WGS sequence"/>
</dbReference>
<evidence type="ECO:0000313" key="1">
    <source>
        <dbReference type="EMBL" id="KAJ5398024.1"/>
    </source>
</evidence>
<reference evidence="1" key="1">
    <citation type="submission" date="2022-12" db="EMBL/GenBank/DDBJ databases">
        <authorList>
            <person name="Petersen C."/>
        </authorList>
    </citation>
    <scope>NUCLEOTIDE SEQUENCE</scope>
    <source>
        <strain evidence="1">IBT 29677</strain>
    </source>
</reference>
<accession>A0A9W9W3F8</accession>
<dbReference type="SMART" id="SM00855">
    <property type="entry name" value="PGAM"/>
    <property type="match status" value="1"/>
</dbReference>
<dbReference type="InterPro" id="IPR050275">
    <property type="entry name" value="PGM_Phosphatase"/>
</dbReference>
<dbReference type="OrthoDB" id="496981at2759"/>
<dbReference type="InterPro" id="IPR029033">
    <property type="entry name" value="His_PPase_superfam"/>
</dbReference>
<dbReference type="Pfam" id="PF00300">
    <property type="entry name" value="His_Phos_1"/>
    <property type="match status" value="1"/>
</dbReference>
<proteinExistence type="predicted"/>
<dbReference type="GO" id="GO:0016791">
    <property type="term" value="F:phosphatase activity"/>
    <property type="evidence" value="ECO:0007669"/>
    <property type="project" value="TreeGrafter"/>
</dbReference>
<sequence>MPPVLYVIRHAQGEHNDSHHLRDALLTEAGKAQCKDLQEHFLFMQDVQALIASPLRRAIQTAAFTFAPELEKRQLPIILAPDAQEISFLPCDLGHDADVIKMQAPDLIAKAVPSYNVLNLDTTLVDESWNSKKGIQAPNLNAVRSRAARLRNWIYNRPEKYLALVSHGGFLHYLMEDWTGYEEARGMTAH</sequence>
<keyword evidence="2" id="KW-1185">Reference proteome</keyword>
<dbReference type="RefSeq" id="XP_056490076.1">
    <property type="nucleotide sequence ID" value="XM_056630774.1"/>
</dbReference>
<dbReference type="PANTHER" id="PTHR48100:SF54">
    <property type="entry name" value="PHOSPHATASE SPAC5H10.03-RELATED"/>
    <property type="match status" value="1"/>
</dbReference>
<reference evidence="1" key="2">
    <citation type="journal article" date="2023" name="IMA Fungus">
        <title>Comparative genomic study of the Penicillium genus elucidates a diverse pangenome and 15 lateral gene transfer events.</title>
        <authorList>
            <person name="Petersen C."/>
            <person name="Sorensen T."/>
            <person name="Nielsen M.R."/>
            <person name="Sondergaard T.E."/>
            <person name="Sorensen J.L."/>
            <person name="Fitzpatrick D.A."/>
            <person name="Frisvad J.C."/>
            <person name="Nielsen K.L."/>
        </authorList>
    </citation>
    <scope>NUCLEOTIDE SEQUENCE</scope>
    <source>
        <strain evidence="1">IBT 29677</strain>
    </source>
</reference>
<dbReference type="EMBL" id="JAPZBU010000006">
    <property type="protein sequence ID" value="KAJ5398024.1"/>
    <property type="molecule type" value="Genomic_DNA"/>
</dbReference>
<name>A0A9W9W3F8_9EURO</name>
<dbReference type="AlphaFoldDB" id="A0A9W9W3F8"/>
<dbReference type="Gene3D" id="3.40.50.1240">
    <property type="entry name" value="Phosphoglycerate mutase-like"/>
    <property type="match status" value="1"/>
</dbReference>
<dbReference type="InterPro" id="IPR013078">
    <property type="entry name" value="His_Pase_superF_clade-1"/>
</dbReference>
<evidence type="ECO:0000313" key="2">
    <source>
        <dbReference type="Proteomes" id="UP001147747"/>
    </source>
</evidence>
<organism evidence="1 2">
    <name type="scientific">Penicillium cosmopolitanum</name>
    <dbReference type="NCBI Taxonomy" id="1131564"/>
    <lineage>
        <taxon>Eukaryota</taxon>
        <taxon>Fungi</taxon>
        <taxon>Dikarya</taxon>
        <taxon>Ascomycota</taxon>
        <taxon>Pezizomycotina</taxon>
        <taxon>Eurotiomycetes</taxon>
        <taxon>Eurotiomycetidae</taxon>
        <taxon>Eurotiales</taxon>
        <taxon>Aspergillaceae</taxon>
        <taxon>Penicillium</taxon>
    </lineage>
</organism>